<dbReference type="Proteomes" id="UP000788993">
    <property type="component" value="Unassembled WGS sequence"/>
</dbReference>
<keyword evidence="2" id="KW-1185">Reference proteome</keyword>
<reference evidence="1" key="2">
    <citation type="submission" date="2021-01" db="EMBL/GenBank/DDBJ databases">
        <authorList>
            <person name="Schikora-Tamarit M.A."/>
        </authorList>
    </citation>
    <scope>NUCLEOTIDE SEQUENCE</scope>
    <source>
        <strain evidence="1">NCAIM Y.01608</strain>
    </source>
</reference>
<reference evidence="1" key="1">
    <citation type="journal article" date="2021" name="Open Biol.">
        <title>Shared evolutionary footprints suggest mitochondrial oxidative damage underlies multiple complex I losses in fungi.</title>
        <authorList>
            <person name="Schikora-Tamarit M.A."/>
            <person name="Marcet-Houben M."/>
            <person name="Nosek J."/>
            <person name="Gabaldon T."/>
        </authorList>
    </citation>
    <scope>NUCLEOTIDE SEQUENCE</scope>
    <source>
        <strain evidence="1">NCAIM Y.01608</strain>
    </source>
</reference>
<sequence>MTNAFAYMFKNIHDSRISELSCTPGSLIILGRDFETPRKGSFKSSISPGGLNLLPENTLIGVELLESKGVVACGLDPGAGKISTRVGDGSDQEIDSLWVKFIQYFNARILEEGENLLFDLWIGITFWGVLKIDSAVFQSVVPFLFP</sequence>
<dbReference type="EMBL" id="JAEUBD010000983">
    <property type="protein sequence ID" value="KAH3669893.1"/>
    <property type="molecule type" value="Genomic_DNA"/>
</dbReference>
<proteinExistence type="predicted"/>
<evidence type="ECO:0000313" key="1">
    <source>
        <dbReference type="EMBL" id="KAH3669893.1"/>
    </source>
</evidence>
<evidence type="ECO:0000313" key="2">
    <source>
        <dbReference type="Proteomes" id="UP000788993"/>
    </source>
</evidence>
<name>A0A9P8PCT3_9ASCO</name>
<accession>A0A9P8PCT3</accession>
<gene>
    <name evidence="1" type="ORF">OGATHE_002705</name>
</gene>
<organism evidence="1 2">
    <name type="scientific">Ogataea polymorpha</name>
    <dbReference type="NCBI Taxonomy" id="460523"/>
    <lineage>
        <taxon>Eukaryota</taxon>
        <taxon>Fungi</taxon>
        <taxon>Dikarya</taxon>
        <taxon>Ascomycota</taxon>
        <taxon>Saccharomycotina</taxon>
        <taxon>Pichiomycetes</taxon>
        <taxon>Pichiales</taxon>
        <taxon>Pichiaceae</taxon>
        <taxon>Ogataea</taxon>
    </lineage>
</organism>
<comment type="caution">
    <text evidence="1">The sequence shown here is derived from an EMBL/GenBank/DDBJ whole genome shotgun (WGS) entry which is preliminary data.</text>
</comment>
<dbReference type="AlphaFoldDB" id="A0A9P8PCT3"/>
<protein>
    <submittedName>
        <fullName evidence="1">Uncharacterized protein</fullName>
    </submittedName>
</protein>